<organism evidence="1">
    <name type="scientific">Daphnia magna</name>
    <dbReference type="NCBI Taxonomy" id="35525"/>
    <lineage>
        <taxon>Eukaryota</taxon>
        <taxon>Metazoa</taxon>
        <taxon>Ecdysozoa</taxon>
        <taxon>Arthropoda</taxon>
        <taxon>Crustacea</taxon>
        <taxon>Branchiopoda</taxon>
        <taxon>Diplostraca</taxon>
        <taxon>Cladocera</taxon>
        <taxon>Anomopoda</taxon>
        <taxon>Daphniidae</taxon>
        <taxon>Daphnia</taxon>
    </lineage>
</organism>
<dbReference type="Gene3D" id="1.20.1280.50">
    <property type="match status" value="1"/>
</dbReference>
<sequence>MTKEFQIRYQSDIVSSLSRRLMNDVVEEIFNYLDYDSLKNSEAVSVQWRDNIAYGKTWKKLLERNLRLSAEWREMLEILVLKWSLDSSVPKNYMHCRTLCKQVGNSVSKLRRNWLEGRHSKNEFTDFSQPEIESIFWIRGSLNFEMNKSWIGRGQRDGSIRFWNRWTLETSAIFQPLLLTNRLLGCNTVRCLQFNDDIVVASYFGGSICIWNVHTTELLQVLDEMDVANYESHYIPVNGLSLGGSPGNYWLLSCLSSPTEQDFVTLRLIKSPSEEIPIVHRIVLDQKLRVLQLLVNDTHVMLLISDTETKRDQIQIRSTASMEILKTIQIPYSEMGVFDYRKGLLLVGSRYEIQLWDTETAICIRSVRSSSSIVFVKIISDRYWVSCNTSGKVEVWDLKCALNPAHTPSVLLHQLDATNLHCPLLYPVVRADEYQIALIPCRAKDYSELHIIDFLQLDEKAPIDRPID</sequence>
<dbReference type="PANTHER" id="PTHR14604:SF4">
    <property type="entry name" value="F-BOX DOMAIN-CONTAINING PROTEIN"/>
    <property type="match status" value="1"/>
</dbReference>
<dbReference type="PANTHER" id="PTHR14604">
    <property type="entry name" value="WD40 REPEAT PF20"/>
    <property type="match status" value="1"/>
</dbReference>
<dbReference type="EMBL" id="GDIQ01033353">
    <property type="protein sequence ID" value="JAN61384.1"/>
    <property type="molecule type" value="Transcribed_RNA"/>
</dbReference>
<accession>A0A0P5HCB0</accession>
<dbReference type="InterPro" id="IPR015943">
    <property type="entry name" value="WD40/YVTN_repeat-like_dom_sf"/>
</dbReference>
<dbReference type="InterPro" id="IPR050995">
    <property type="entry name" value="WD-F-box_domain-protein"/>
</dbReference>
<evidence type="ECO:0000313" key="1">
    <source>
        <dbReference type="EMBL" id="JAN61384.1"/>
    </source>
</evidence>
<dbReference type="InterPro" id="IPR036322">
    <property type="entry name" value="WD40_repeat_dom_sf"/>
</dbReference>
<name>A0A0P5HCB0_9CRUS</name>
<proteinExistence type="predicted"/>
<dbReference type="AlphaFoldDB" id="A0A0P5HCB0"/>
<dbReference type="SUPFAM" id="SSF50978">
    <property type="entry name" value="WD40 repeat-like"/>
    <property type="match status" value="1"/>
</dbReference>
<dbReference type="SUPFAM" id="SSF81383">
    <property type="entry name" value="F-box domain"/>
    <property type="match status" value="1"/>
</dbReference>
<dbReference type="OrthoDB" id="3219396at2759"/>
<dbReference type="InterPro" id="IPR036047">
    <property type="entry name" value="F-box-like_dom_sf"/>
</dbReference>
<dbReference type="Gene3D" id="2.130.10.10">
    <property type="entry name" value="YVTN repeat-like/Quinoprotein amine dehydrogenase"/>
    <property type="match status" value="1"/>
</dbReference>
<reference evidence="1" key="1">
    <citation type="submission" date="2015-10" db="EMBL/GenBank/DDBJ databases">
        <title>EvidentialGene: Evidence-directed Construction of Complete mRNA Transcriptomes without Genomes.</title>
        <authorList>
            <person name="Gilbert D.G."/>
        </authorList>
    </citation>
    <scope>NUCLEOTIDE SEQUENCE</scope>
</reference>
<protein>
    <submittedName>
        <fullName evidence="1">Uncharacterized protein</fullName>
    </submittedName>
</protein>